<organism evidence="1 2">
    <name type="scientific">Armillaria borealis</name>
    <dbReference type="NCBI Taxonomy" id="47425"/>
    <lineage>
        <taxon>Eukaryota</taxon>
        <taxon>Fungi</taxon>
        <taxon>Dikarya</taxon>
        <taxon>Basidiomycota</taxon>
        <taxon>Agaricomycotina</taxon>
        <taxon>Agaricomycetes</taxon>
        <taxon>Agaricomycetidae</taxon>
        <taxon>Agaricales</taxon>
        <taxon>Marasmiineae</taxon>
        <taxon>Physalacriaceae</taxon>
        <taxon>Armillaria</taxon>
    </lineage>
</organism>
<evidence type="ECO:0000313" key="1">
    <source>
        <dbReference type="EMBL" id="KAK0450626.1"/>
    </source>
</evidence>
<proteinExistence type="predicted"/>
<reference evidence="1" key="1">
    <citation type="submission" date="2023-06" db="EMBL/GenBank/DDBJ databases">
        <authorList>
            <consortium name="Lawrence Berkeley National Laboratory"/>
            <person name="Ahrendt S."/>
            <person name="Sahu N."/>
            <person name="Indic B."/>
            <person name="Wong-Bajracharya J."/>
            <person name="Merenyi Z."/>
            <person name="Ke H.-M."/>
            <person name="Monk M."/>
            <person name="Kocsube S."/>
            <person name="Drula E."/>
            <person name="Lipzen A."/>
            <person name="Balint B."/>
            <person name="Henrissat B."/>
            <person name="Andreopoulos B."/>
            <person name="Martin F.M."/>
            <person name="Harder C.B."/>
            <person name="Rigling D."/>
            <person name="Ford K.L."/>
            <person name="Foster G.D."/>
            <person name="Pangilinan J."/>
            <person name="Papanicolaou A."/>
            <person name="Barry K."/>
            <person name="LaButti K."/>
            <person name="Viragh M."/>
            <person name="Koriabine M."/>
            <person name="Yan M."/>
            <person name="Riley R."/>
            <person name="Champramary S."/>
            <person name="Plett K.L."/>
            <person name="Tsai I.J."/>
            <person name="Slot J."/>
            <person name="Sipos G."/>
            <person name="Plett J."/>
            <person name="Nagy L.G."/>
            <person name="Grigoriev I.V."/>
        </authorList>
    </citation>
    <scope>NUCLEOTIDE SEQUENCE</scope>
    <source>
        <strain evidence="1">FPL87.14</strain>
    </source>
</reference>
<dbReference type="AlphaFoldDB" id="A0AA39JZH6"/>
<accession>A0AA39JZH6</accession>
<protein>
    <submittedName>
        <fullName evidence="1">Uncharacterized protein</fullName>
    </submittedName>
</protein>
<keyword evidence="2" id="KW-1185">Reference proteome</keyword>
<comment type="caution">
    <text evidence="1">The sequence shown here is derived from an EMBL/GenBank/DDBJ whole genome shotgun (WGS) entry which is preliminary data.</text>
</comment>
<dbReference type="EMBL" id="JAUEPT010000006">
    <property type="protein sequence ID" value="KAK0450626.1"/>
    <property type="molecule type" value="Genomic_DNA"/>
</dbReference>
<sequence length="155" mass="17747">MRTFFVPFRIIRLEAYVLTCLVSAAMIGLVDSLHHCGVCRDPRRRPFFPRWSSIYCSPSFRVLWVQIRNSIKGSQYGDIWRALRGYLDIINFYHCSPCARIPDRKFCCASELEVTGHCSTCSIMGFATGSHYRFCCLVQRIVSHHPTSSSVGQDV</sequence>
<dbReference type="Proteomes" id="UP001175226">
    <property type="component" value="Unassembled WGS sequence"/>
</dbReference>
<gene>
    <name evidence="1" type="ORF">EV421DRAFT_1162497</name>
</gene>
<name>A0AA39JZH6_9AGAR</name>
<evidence type="ECO:0000313" key="2">
    <source>
        <dbReference type="Proteomes" id="UP001175226"/>
    </source>
</evidence>